<evidence type="ECO:0000313" key="3">
    <source>
        <dbReference type="EMBL" id="GJN91016.1"/>
    </source>
</evidence>
<evidence type="ECO:0008006" key="5">
    <source>
        <dbReference type="Google" id="ProtNLM"/>
    </source>
</evidence>
<evidence type="ECO:0000256" key="2">
    <source>
        <dbReference type="SAM" id="Phobius"/>
    </source>
</evidence>
<dbReference type="EMBL" id="BQKY01000008">
    <property type="protein sequence ID" value="GJN91016.1"/>
    <property type="molecule type" value="Genomic_DNA"/>
</dbReference>
<feature type="compositionally biased region" description="Gly residues" evidence="1">
    <location>
        <begin position="261"/>
        <end position="296"/>
    </location>
</feature>
<accession>A0AAV5GN98</accession>
<feature type="region of interest" description="Disordered" evidence="1">
    <location>
        <begin position="98"/>
        <end position="320"/>
    </location>
</feature>
<proteinExistence type="predicted"/>
<evidence type="ECO:0000256" key="1">
    <source>
        <dbReference type="SAM" id="MobiDB-lite"/>
    </source>
</evidence>
<sequence>MHSTLASSAKLVGLPASLDEWSAATTRIVFVSHSDLPPSIQFLPALFRVLALALFLPVAALAVVDIVGWAFFRFVLRPLGYASTRHFKDPEKEPKLVAVPTGDATHSPNHGPGVLPSSSESSSGASSSGASDVFPSPAYSDNASLPPESPRRGKPPALAAIKTSDLPSAAHSSSGTSTSPSSVAQQRRTPSSPTQPTRRRQRAREHVSSAASSGDESSTVRRMSRDRAPSIGLDGPLFGGEGDETDVASTPGGESDAGDYLGAGAGGGGAGGMSGAWGGPGGLQLRGDGVPRGGFKLGLTEVKSRNGSVGEGDPPAPSSL</sequence>
<keyword evidence="4" id="KW-1185">Reference proteome</keyword>
<dbReference type="AlphaFoldDB" id="A0AAV5GN98"/>
<keyword evidence="2" id="KW-0472">Membrane</keyword>
<keyword evidence="2" id="KW-1133">Transmembrane helix</keyword>
<evidence type="ECO:0000313" key="4">
    <source>
        <dbReference type="Proteomes" id="UP001342314"/>
    </source>
</evidence>
<feature type="compositionally biased region" description="Low complexity" evidence="1">
    <location>
        <begin position="117"/>
        <end position="131"/>
    </location>
</feature>
<dbReference type="Proteomes" id="UP001342314">
    <property type="component" value="Unassembled WGS sequence"/>
</dbReference>
<reference evidence="3 4" key="1">
    <citation type="submission" date="2021-12" db="EMBL/GenBank/DDBJ databases">
        <title>High titer production of polyol ester of fatty acids by Rhodotorula paludigena BS15 towards product separation-free biomass refinery.</title>
        <authorList>
            <person name="Mano J."/>
            <person name="Ono H."/>
            <person name="Tanaka T."/>
            <person name="Naito K."/>
            <person name="Sushida H."/>
            <person name="Ike M."/>
            <person name="Tokuyasu K."/>
            <person name="Kitaoka M."/>
        </authorList>
    </citation>
    <scope>NUCLEOTIDE SEQUENCE [LARGE SCALE GENOMIC DNA]</scope>
    <source>
        <strain evidence="3 4">BS15</strain>
    </source>
</reference>
<feature type="compositionally biased region" description="Low complexity" evidence="1">
    <location>
        <begin position="167"/>
        <end position="196"/>
    </location>
</feature>
<protein>
    <recommendedName>
        <fullName evidence="5">Proteophosphoglycan ppg4</fullName>
    </recommendedName>
</protein>
<comment type="caution">
    <text evidence="3">The sequence shown here is derived from an EMBL/GenBank/DDBJ whole genome shotgun (WGS) entry which is preliminary data.</text>
</comment>
<feature type="transmembrane region" description="Helical" evidence="2">
    <location>
        <begin position="45"/>
        <end position="72"/>
    </location>
</feature>
<gene>
    <name evidence="3" type="ORF">Rhopal_004030-T1</name>
</gene>
<feature type="compositionally biased region" description="Low complexity" evidence="1">
    <location>
        <begin position="208"/>
        <end position="217"/>
    </location>
</feature>
<organism evidence="3 4">
    <name type="scientific">Rhodotorula paludigena</name>
    <dbReference type="NCBI Taxonomy" id="86838"/>
    <lineage>
        <taxon>Eukaryota</taxon>
        <taxon>Fungi</taxon>
        <taxon>Dikarya</taxon>
        <taxon>Basidiomycota</taxon>
        <taxon>Pucciniomycotina</taxon>
        <taxon>Microbotryomycetes</taxon>
        <taxon>Sporidiobolales</taxon>
        <taxon>Sporidiobolaceae</taxon>
        <taxon>Rhodotorula</taxon>
    </lineage>
</organism>
<name>A0AAV5GN98_9BASI</name>
<keyword evidence="2" id="KW-0812">Transmembrane</keyword>